<sequence length="337" mass="38385">MCVALCSLISRHIFQPSHVHRPSMKALYFRSLSYREGVCLIKPFFVEEVKAAVWDCDNFKCPDPDGITFGFIKDLWDILKDDVMRFLVEFHRNGRLTKGINSTFIDLIPKVDSPRRLNEFHPISLLGSMYKILAKVFANRLRLVIGYHALSGLKVNFSKSHLVGVNVTASWLSEAAMVINCKESIMGGLEFCLQELLAEKECLWFRVMSARCSVEGGRFKVGACEASIWWCDVHALRREERFSDHISRLVGNGKNIVFWSDVWLDGVSFRVRFNKLFKLFVYKGEFVSDMCQLGWWRRVRRGGGDGGCLHGRRSWWGNLAQGCPSEGCVVCLAVVPG</sequence>
<name>A0A072VJH2_MEDTR</name>
<dbReference type="STRING" id="3880.A0A072VJH2"/>
<protein>
    <submittedName>
        <fullName evidence="1 2">Uncharacterized protein</fullName>
    </submittedName>
</protein>
<reference evidence="2" key="3">
    <citation type="submission" date="2015-04" db="UniProtKB">
        <authorList>
            <consortium name="EnsemblPlants"/>
        </authorList>
    </citation>
    <scope>IDENTIFICATION</scope>
    <source>
        <strain evidence="2">cv. Jemalong A17</strain>
    </source>
</reference>
<accession>A0A072VJH2</accession>
<keyword evidence="3" id="KW-1185">Reference proteome</keyword>
<evidence type="ECO:0000313" key="3">
    <source>
        <dbReference type="Proteomes" id="UP000002051"/>
    </source>
</evidence>
<dbReference type="PANTHER" id="PTHR46890:SF48">
    <property type="entry name" value="RNA-DIRECTED DNA POLYMERASE"/>
    <property type="match status" value="1"/>
</dbReference>
<dbReference type="PANTHER" id="PTHR46890">
    <property type="entry name" value="NON-LTR RETROLELEMENT REVERSE TRANSCRIPTASE-LIKE PROTEIN-RELATED"/>
    <property type="match status" value="1"/>
</dbReference>
<dbReference type="AlphaFoldDB" id="A0A072VJH2"/>
<dbReference type="HOGENOM" id="CLU_824800_0_0_1"/>
<reference evidence="1 3" key="2">
    <citation type="journal article" date="2014" name="BMC Genomics">
        <title>An improved genome release (version Mt4.0) for the model legume Medicago truncatula.</title>
        <authorList>
            <person name="Tang H."/>
            <person name="Krishnakumar V."/>
            <person name="Bidwell S."/>
            <person name="Rosen B."/>
            <person name="Chan A."/>
            <person name="Zhou S."/>
            <person name="Gentzbittel L."/>
            <person name="Childs K.L."/>
            <person name="Yandell M."/>
            <person name="Gundlach H."/>
            <person name="Mayer K.F."/>
            <person name="Schwartz D.C."/>
            <person name="Town C.D."/>
        </authorList>
    </citation>
    <scope>GENOME REANNOTATION</scope>
    <source>
        <strain evidence="1">A17</strain>
        <strain evidence="2 3">cv. Jemalong A17</strain>
    </source>
</reference>
<evidence type="ECO:0000313" key="1">
    <source>
        <dbReference type="EMBL" id="KEH41932.1"/>
    </source>
</evidence>
<dbReference type="EMBL" id="CM001217">
    <property type="protein sequence ID" value="KEH41932.1"/>
    <property type="molecule type" value="Genomic_DNA"/>
</dbReference>
<proteinExistence type="predicted"/>
<dbReference type="Proteomes" id="UP000002051">
    <property type="component" value="Unassembled WGS sequence"/>
</dbReference>
<evidence type="ECO:0000313" key="2">
    <source>
        <dbReference type="EnsemblPlants" id="KEH41932"/>
    </source>
</evidence>
<reference evidence="1 3" key="1">
    <citation type="journal article" date="2011" name="Nature">
        <title>The Medicago genome provides insight into the evolution of rhizobial symbioses.</title>
        <authorList>
            <person name="Young N.D."/>
            <person name="Debelle F."/>
            <person name="Oldroyd G.E."/>
            <person name="Geurts R."/>
            <person name="Cannon S.B."/>
            <person name="Udvardi M.K."/>
            <person name="Benedito V.A."/>
            <person name="Mayer K.F."/>
            <person name="Gouzy J."/>
            <person name="Schoof H."/>
            <person name="Van de Peer Y."/>
            <person name="Proost S."/>
            <person name="Cook D.R."/>
            <person name="Meyers B.C."/>
            <person name="Spannagl M."/>
            <person name="Cheung F."/>
            <person name="De Mita S."/>
            <person name="Krishnakumar V."/>
            <person name="Gundlach H."/>
            <person name="Zhou S."/>
            <person name="Mudge J."/>
            <person name="Bharti A.K."/>
            <person name="Murray J.D."/>
            <person name="Naoumkina M.A."/>
            <person name="Rosen B."/>
            <person name="Silverstein K.A."/>
            <person name="Tang H."/>
            <person name="Rombauts S."/>
            <person name="Zhao P.X."/>
            <person name="Zhou P."/>
            <person name="Barbe V."/>
            <person name="Bardou P."/>
            <person name="Bechner M."/>
            <person name="Bellec A."/>
            <person name="Berger A."/>
            <person name="Berges H."/>
            <person name="Bidwell S."/>
            <person name="Bisseling T."/>
            <person name="Choisne N."/>
            <person name="Couloux A."/>
            <person name="Denny R."/>
            <person name="Deshpande S."/>
            <person name="Dai X."/>
            <person name="Doyle J.J."/>
            <person name="Dudez A.M."/>
            <person name="Farmer A.D."/>
            <person name="Fouteau S."/>
            <person name="Franken C."/>
            <person name="Gibelin C."/>
            <person name="Gish J."/>
            <person name="Goldstein S."/>
            <person name="Gonzalez A.J."/>
            <person name="Green P.J."/>
            <person name="Hallab A."/>
            <person name="Hartog M."/>
            <person name="Hua A."/>
            <person name="Humphray S.J."/>
            <person name="Jeong D.H."/>
            <person name="Jing Y."/>
            <person name="Jocker A."/>
            <person name="Kenton S.M."/>
            <person name="Kim D.J."/>
            <person name="Klee K."/>
            <person name="Lai H."/>
            <person name="Lang C."/>
            <person name="Lin S."/>
            <person name="Macmil S.L."/>
            <person name="Magdelenat G."/>
            <person name="Matthews L."/>
            <person name="McCorrison J."/>
            <person name="Monaghan E.L."/>
            <person name="Mun J.H."/>
            <person name="Najar F.Z."/>
            <person name="Nicholson C."/>
            <person name="Noirot C."/>
            <person name="O'Bleness M."/>
            <person name="Paule C.R."/>
            <person name="Poulain J."/>
            <person name="Prion F."/>
            <person name="Qin B."/>
            <person name="Qu C."/>
            <person name="Retzel E.F."/>
            <person name="Riddle C."/>
            <person name="Sallet E."/>
            <person name="Samain S."/>
            <person name="Samson N."/>
            <person name="Sanders I."/>
            <person name="Saurat O."/>
            <person name="Scarpelli C."/>
            <person name="Schiex T."/>
            <person name="Segurens B."/>
            <person name="Severin A.J."/>
            <person name="Sherrier D.J."/>
            <person name="Shi R."/>
            <person name="Sims S."/>
            <person name="Singer S.R."/>
            <person name="Sinharoy S."/>
            <person name="Sterck L."/>
            <person name="Viollet A."/>
            <person name="Wang B.B."/>
            <person name="Wang K."/>
            <person name="Wang M."/>
            <person name="Wang X."/>
            <person name="Warfsmann J."/>
            <person name="Weissenbach J."/>
            <person name="White D.D."/>
            <person name="White J.D."/>
            <person name="Wiley G.B."/>
            <person name="Wincker P."/>
            <person name="Xing Y."/>
            <person name="Yang L."/>
            <person name="Yao Z."/>
            <person name="Ying F."/>
            <person name="Zhai J."/>
            <person name="Zhou L."/>
            <person name="Zuber A."/>
            <person name="Denarie J."/>
            <person name="Dixon R.A."/>
            <person name="May G.D."/>
            <person name="Schwartz D.C."/>
            <person name="Rogers J."/>
            <person name="Quetier F."/>
            <person name="Town C.D."/>
            <person name="Roe B.A."/>
        </authorList>
    </citation>
    <scope>NUCLEOTIDE SEQUENCE [LARGE SCALE GENOMIC DNA]</scope>
    <source>
        <strain evidence="1">A17</strain>
        <strain evidence="2 3">cv. Jemalong A17</strain>
    </source>
</reference>
<dbReference type="InterPro" id="IPR052343">
    <property type="entry name" value="Retrotransposon-Effector_Assoc"/>
</dbReference>
<organism evidence="1 3">
    <name type="scientific">Medicago truncatula</name>
    <name type="common">Barrel medic</name>
    <name type="synonym">Medicago tribuloides</name>
    <dbReference type="NCBI Taxonomy" id="3880"/>
    <lineage>
        <taxon>Eukaryota</taxon>
        <taxon>Viridiplantae</taxon>
        <taxon>Streptophyta</taxon>
        <taxon>Embryophyta</taxon>
        <taxon>Tracheophyta</taxon>
        <taxon>Spermatophyta</taxon>
        <taxon>Magnoliopsida</taxon>
        <taxon>eudicotyledons</taxon>
        <taxon>Gunneridae</taxon>
        <taxon>Pentapetalae</taxon>
        <taxon>rosids</taxon>
        <taxon>fabids</taxon>
        <taxon>Fabales</taxon>
        <taxon>Fabaceae</taxon>
        <taxon>Papilionoideae</taxon>
        <taxon>50 kb inversion clade</taxon>
        <taxon>NPAAA clade</taxon>
        <taxon>Hologalegina</taxon>
        <taxon>IRL clade</taxon>
        <taxon>Trifolieae</taxon>
        <taxon>Medicago</taxon>
    </lineage>
</organism>
<gene>
    <name evidence="1" type="ordered locus">MTR_1g057730</name>
</gene>
<dbReference type="EnsemblPlants" id="KEH41932">
    <property type="protein sequence ID" value="KEH41932"/>
    <property type="gene ID" value="MTR_1g057730"/>
</dbReference>